<protein>
    <recommendedName>
        <fullName evidence="17">DASH complex subunit DUO1</fullName>
    </recommendedName>
    <alternativeName>
        <fullName evidence="18">Outer kinetochore protein DUO1</fullName>
    </alternativeName>
</protein>
<evidence type="ECO:0000256" key="4">
    <source>
        <dbReference type="ARBA" id="ARBA00005366"/>
    </source>
</evidence>
<feature type="coiled-coil region" evidence="19">
    <location>
        <begin position="81"/>
        <end position="133"/>
    </location>
</feature>
<accession>A0A9P0QPS2</accession>
<evidence type="ECO:0000256" key="1">
    <source>
        <dbReference type="ARBA" id="ARBA00004123"/>
    </source>
</evidence>
<comment type="caution">
    <text evidence="21">The sequence shown here is derived from an EMBL/GenBank/DDBJ whole genome shotgun (WGS) entry which is preliminary data.</text>
</comment>
<evidence type="ECO:0000256" key="5">
    <source>
        <dbReference type="ARBA" id="ARBA00022454"/>
    </source>
</evidence>
<keyword evidence="14" id="KW-0539">Nucleus</keyword>
<evidence type="ECO:0000256" key="15">
    <source>
        <dbReference type="ARBA" id="ARBA00023306"/>
    </source>
</evidence>
<dbReference type="GO" id="GO:0005874">
    <property type="term" value="C:microtubule"/>
    <property type="evidence" value="ECO:0007669"/>
    <property type="project" value="UniProtKB-KW"/>
</dbReference>
<dbReference type="GO" id="GO:0000278">
    <property type="term" value="P:mitotic cell cycle"/>
    <property type="evidence" value="ECO:0007669"/>
    <property type="project" value="InterPro"/>
</dbReference>
<dbReference type="Pfam" id="PF08651">
    <property type="entry name" value="DASH_Duo1"/>
    <property type="match status" value="1"/>
</dbReference>
<dbReference type="AlphaFoldDB" id="A0A9P0QPS2"/>
<keyword evidence="22" id="KW-1185">Reference proteome</keyword>
<keyword evidence="13" id="KW-0206">Cytoskeleton</keyword>
<evidence type="ECO:0000313" key="21">
    <source>
        <dbReference type="EMBL" id="CAH2352488.1"/>
    </source>
</evidence>
<dbReference type="Proteomes" id="UP000837801">
    <property type="component" value="Unassembled WGS sequence"/>
</dbReference>
<evidence type="ECO:0000256" key="3">
    <source>
        <dbReference type="ARBA" id="ARBA00004629"/>
    </source>
</evidence>
<keyword evidence="10" id="KW-0159">Chromosome partition</keyword>
<evidence type="ECO:0000256" key="11">
    <source>
        <dbReference type="ARBA" id="ARBA00022838"/>
    </source>
</evidence>
<dbReference type="PANTHER" id="PTHR28216">
    <property type="entry name" value="DASH COMPLEX SUBUNIT DUO1"/>
    <property type="match status" value="1"/>
</dbReference>
<keyword evidence="12 19" id="KW-0175">Coiled coil</keyword>
<proteinExistence type="inferred from homology"/>
<evidence type="ECO:0000256" key="10">
    <source>
        <dbReference type="ARBA" id="ARBA00022829"/>
    </source>
</evidence>
<dbReference type="GO" id="GO:0007059">
    <property type="term" value="P:chromosome segregation"/>
    <property type="evidence" value="ECO:0007669"/>
    <property type="project" value="UniProtKB-KW"/>
</dbReference>
<evidence type="ECO:0000256" key="12">
    <source>
        <dbReference type="ARBA" id="ARBA00023054"/>
    </source>
</evidence>
<comment type="subcellular location">
    <subcellularLocation>
        <location evidence="3">Chromosome</location>
        <location evidence="3">Centromere</location>
        <location evidence="3">Kinetochore</location>
    </subcellularLocation>
    <subcellularLocation>
        <location evidence="2">Cytoplasm</location>
        <location evidence="2">Cytoskeleton</location>
        <location evidence="2">Spindle</location>
    </subcellularLocation>
    <subcellularLocation>
        <location evidence="1">Nucleus</location>
    </subcellularLocation>
</comment>
<keyword evidence="8" id="KW-0493">Microtubule</keyword>
<keyword evidence="15" id="KW-0131">Cell cycle</keyword>
<dbReference type="InterPro" id="IPR013960">
    <property type="entry name" value="DASH_Duo1"/>
</dbReference>
<keyword evidence="6" id="KW-0963">Cytoplasm</keyword>
<keyword evidence="7" id="KW-0132">Cell division</keyword>
<organism evidence="21 22">
    <name type="scientific">[Candida] railenensis</name>
    <dbReference type="NCBI Taxonomy" id="45579"/>
    <lineage>
        <taxon>Eukaryota</taxon>
        <taxon>Fungi</taxon>
        <taxon>Dikarya</taxon>
        <taxon>Ascomycota</taxon>
        <taxon>Saccharomycotina</taxon>
        <taxon>Pichiomycetes</taxon>
        <taxon>Debaryomycetaceae</taxon>
        <taxon>Kurtzmaniella</taxon>
    </lineage>
</organism>
<gene>
    <name evidence="21" type="ORF">CLIB1423_07S00650</name>
</gene>
<evidence type="ECO:0000256" key="2">
    <source>
        <dbReference type="ARBA" id="ARBA00004186"/>
    </source>
</evidence>
<evidence type="ECO:0000256" key="16">
    <source>
        <dbReference type="ARBA" id="ARBA00023328"/>
    </source>
</evidence>
<feature type="region of interest" description="Disordered" evidence="20">
    <location>
        <begin position="134"/>
        <end position="153"/>
    </location>
</feature>
<evidence type="ECO:0000256" key="7">
    <source>
        <dbReference type="ARBA" id="ARBA00022618"/>
    </source>
</evidence>
<evidence type="ECO:0000256" key="20">
    <source>
        <dbReference type="SAM" id="MobiDB-lite"/>
    </source>
</evidence>
<dbReference type="GO" id="GO:0051301">
    <property type="term" value="P:cell division"/>
    <property type="evidence" value="ECO:0007669"/>
    <property type="project" value="UniProtKB-KW"/>
</dbReference>
<keyword evidence="11" id="KW-0995">Kinetochore</keyword>
<name>A0A9P0QPS2_9ASCO</name>
<evidence type="ECO:0000256" key="8">
    <source>
        <dbReference type="ARBA" id="ARBA00022701"/>
    </source>
</evidence>
<evidence type="ECO:0000256" key="9">
    <source>
        <dbReference type="ARBA" id="ARBA00022776"/>
    </source>
</evidence>
<dbReference type="GO" id="GO:0042729">
    <property type="term" value="C:DASH complex"/>
    <property type="evidence" value="ECO:0007669"/>
    <property type="project" value="InterPro"/>
</dbReference>
<evidence type="ECO:0000256" key="17">
    <source>
        <dbReference type="ARBA" id="ARBA00044152"/>
    </source>
</evidence>
<dbReference type="OrthoDB" id="5599235at2759"/>
<keyword evidence="5" id="KW-0158">Chromosome</keyword>
<evidence type="ECO:0000313" key="22">
    <source>
        <dbReference type="Proteomes" id="UP000837801"/>
    </source>
</evidence>
<reference evidence="21" key="1">
    <citation type="submission" date="2022-03" db="EMBL/GenBank/DDBJ databases">
        <authorList>
            <person name="Legras J.-L."/>
            <person name="Devillers H."/>
            <person name="Grondin C."/>
        </authorList>
    </citation>
    <scope>NUCLEOTIDE SEQUENCE</scope>
    <source>
        <strain evidence="21">CLIB 1423</strain>
    </source>
</reference>
<evidence type="ECO:0000256" key="14">
    <source>
        <dbReference type="ARBA" id="ARBA00023242"/>
    </source>
</evidence>
<evidence type="ECO:0000256" key="6">
    <source>
        <dbReference type="ARBA" id="ARBA00022490"/>
    </source>
</evidence>
<dbReference type="EMBL" id="CAKXYY010000007">
    <property type="protein sequence ID" value="CAH2352488.1"/>
    <property type="molecule type" value="Genomic_DNA"/>
</dbReference>
<evidence type="ECO:0000256" key="13">
    <source>
        <dbReference type="ARBA" id="ARBA00023212"/>
    </source>
</evidence>
<dbReference type="GO" id="GO:0072686">
    <property type="term" value="C:mitotic spindle"/>
    <property type="evidence" value="ECO:0007669"/>
    <property type="project" value="InterPro"/>
</dbReference>
<evidence type="ECO:0000256" key="18">
    <source>
        <dbReference type="ARBA" id="ARBA00044358"/>
    </source>
</evidence>
<keyword evidence="9" id="KW-0498">Mitosis</keyword>
<comment type="similarity">
    <text evidence="4">Belongs to the DASH complex DUO1 family.</text>
</comment>
<dbReference type="PANTHER" id="PTHR28216:SF1">
    <property type="entry name" value="DASH COMPLEX SUBUNIT DUO1"/>
    <property type="match status" value="1"/>
</dbReference>
<evidence type="ECO:0000256" key="19">
    <source>
        <dbReference type="SAM" id="Coils"/>
    </source>
</evidence>
<keyword evidence="16" id="KW-0137">Centromere</keyword>
<sequence>MSDTRQIALQKELKQLQAINTAINSLTSTIQLTKTNIAKTNETTKNSDKLLDKWIKILSQTHFTQEIISKTHWTGSSGVSDEELDKKIEEEKELLKNLEELENENQLLEERIKEKESKENQDFQRKQELLSRRERELGLRGIPRSGSGRDRRR</sequence>